<proteinExistence type="predicted"/>
<feature type="region of interest" description="Disordered" evidence="6">
    <location>
        <begin position="466"/>
        <end position="490"/>
    </location>
</feature>
<dbReference type="InterPro" id="IPR052027">
    <property type="entry name" value="PspC"/>
</dbReference>
<dbReference type="GO" id="GO:0005886">
    <property type="term" value="C:plasma membrane"/>
    <property type="evidence" value="ECO:0007669"/>
    <property type="project" value="UniProtKB-SubCell"/>
</dbReference>
<feature type="region of interest" description="Disordered" evidence="6">
    <location>
        <begin position="1"/>
        <end position="49"/>
    </location>
</feature>
<feature type="compositionally biased region" description="Pro residues" evidence="6">
    <location>
        <begin position="259"/>
        <end position="282"/>
    </location>
</feature>
<dbReference type="InterPro" id="IPR007168">
    <property type="entry name" value="Phageshock_PspC_N"/>
</dbReference>
<feature type="compositionally biased region" description="Low complexity" evidence="6">
    <location>
        <begin position="249"/>
        <end position="258"/>
    </location>
</feature>
<keyword evidence="5 7" id="KW-0472">Membrane</keyword>
<dbReference type="EMBL" id="VFOL01000001">
    <property type="protein sequence ID" value="TQL37123.1"/>
    <property type="molecule type" value="Genomic_DNA"/>
</dbReference>
<dbReference type="AlphaFoldDB" id="A0A542XN94"/>
<name>A0A542XN94_SALAC</name>
<evidence type="ECO:0000313" key="9">
    <source>
        <dbReference type="EMBL" id="TQL37123.1"/>
    </source>
</evidence>
<evidence type="ECO:0000313" key="10">
    <source>
        <dbReference type="Proteomes" id="UP000315983"/>
    </source>
</evidence>
<evidence type="ECO:0000259" key="8">
    <source>
        <dbReference type="Pfam" id="PF04024"/>
    </source>
</evidence>
<comment type="subcellular location">
    <subcellularLocation>
        <location evidence="1">Cell membrane</location>
        <topology evidence="1">Single-pass membrane protein</topology>
    </subcellularLocation>
</comment>
<dbReference type="PANTHER" id="PTHR33885:SF3">
    <property type="entry name" value="PHAGE SHOCK PROTEIN C"/>
    <property type="match status" value="1"/>
</dbReference>
<dbReference type="GeneID" id="93771517"/>
<accession>A0A542XN94</accession>
<evidence type="ECO:0000256" key="3">
    <source>
        <dbReference type="ARBA" id="ARBA00022692"/>
    </source>
</evidence>
<feature type="region of interest" description="Disordered" evidence="6">
    <location>
        <begin position="171"/>
        <end position="303"/>
    </location>
</feature>
<evidence type="ECO:0000256" key="4">
    <source>
        <dbReference type="ARBA" id="ARBA00022989"/>
    </source>
</evidence>
<evidence type="ECO:0000256" key="7">
    <source>
        <dbReference type="SAM" id="Phobius"/>
    </source>
</evidence>
<reference evidence="9 10" key="1">
    <citation type="submission" date="2019-06" db="EMBL/GenBank/DDBJ databases">
        <title>Sequencing the genomes of 1000 actinobacteria strains.</title>
        <authorList>
            <person name="Klenk H.-P."/>
        </authorList>
    </citation>
    <scope>NUCLEOTIDE SEQUENCE [LARGE SCALE GENOMIC DNA]</scope>
    <source>
        <strain evidence="9 10">DSM 44819</strain>
    </source>
</reference>
<keyword evidence="2" id="KW-1003">Cell membrane</keyword>
<gene>
    <name evidence="9" type="ORF">FB564_2269</name>
</gene>
<sequence>MTEEAAQHQPTGATPPPATPTGGPPPPWGPAGVPPPDPSPPGGGTSFTSRYGLVRPHDGRFLAGVCAAIGRATNTDPVLWRVLLAVLGFFGGIGILVYVSAWLIIPGEGDTASPVESMLGRGRSSMSPATVIVLGILVAVSFAFIVTDAFRAVLLGAAILICGALLLNRERPDRAGHPRPTGTPTGPAPPGSYPTPTEAPATGPTTESPFGAVQPVENPGTGTPAEPTVARAHPDDTPTPTVPTPTIPTPTAWPAAPSWAPPPEAPTAPGAPPGGVRPPFAPYGPYAGSTVPPAPQRASKRPRERSALGAVTFSLVFLVLGLLAVLDLAGVLPLTASAYFAAILATVGLGLLVGTWFGRARWLIALGLVTAAALAMATVAESYDHFSGVNKTVTWAPASHAELATRYENTFGDAVLDLRAVDFTGRNSEVVMAVTIGEATVLLPPNVDATVTTDINVGEAIVFGHQSDPRDEHGGFDGPPRDTTNLGADGPGGGTLRLFIHVNAGRLEVTR</sequence>
<evidence type="ECO:0000256" key="2">
    <source>
        <dbReference type="ARBA" id="ARBA00022475"/>
    </source>
</evidence>
<evidence type="ECO:0000256" key="1">
    <source>
        <dbReference type="ARBA" id="ARBA00004162"/>
    </source>
</evidence>
<keyword evidence="4 7" id="KW-1133">Transmembrane helix</keyword>
<dbReference type="RefSeq" id="WP_029025571.1">
    <property type="nucleotide sequence ID" value="NZ_BOQM01000004.1"/>
</dbReference>
<feature type="compositionally biased region" description="Low complexity" evidence="6">
    <location>
        <begin position="194"/>
        <end position="209"/>
    </location>
</feature>
<organism evidence="9 10">
    <name type="scientific">Salinispora arenicola</name>
    <dbReference type="NCBI Taxonomy" id="168697"/>
    <lineage>
        <taxon>Bacteria</taxon>
        <taxon>Bacillati</taxon>
        <taxon>Actinomycetota</taxon>
        <taxon>Actinomycetes</taxon>
        <taxon>Micromonosporales</taxon>
        <taxon>Micromonosporaceae</taxon>
        <taxon>Salinispora</taxon>
    </lineage>
</organism>
<evidence type="ECO:0000256" key="5">
    <source>
        <dbReference type="ARBA" id="ARBA00023136"/>
    </source>
</evidence>
<dbReference type="PANTHER" id="PTHR33885">
    <property type="entry name" value="PHAGE SHOCK PROTEIN C"/>
    <property type="match status" value="1"/>
</dbReference>
<feature type="transmembrane region" description="Helical" evidence="7">
    <location>
        <begin position="82"/>
        <end position="105"/>
    </location>
</feature>
<feature type="compositionally biased region" description="Pro residues" evidence="6">
    <location>
        <begin position="13"/>
        <end position="41"/>
    </location>
</feature>
<feature type="domain" description="Phage shock protein PspC N-terminal" evidence="8">
    <location>
        <begin position="53"/>
        <end position="107"/>
    </location>
</feature>
<feature type="transmembrane region" description="Helical" evidence="7">
    <location>
        <begin position="362"/>
        <end position="380"/>
    </location>
</feature>
<evidence type="ECO:0000256" key="6">
    <source>
        <dbReference type="SAM" id="MobiDB-lite"/>
    </source>
</evidence>
<feature type="transmembrane region" description="Helical" evidence="7">
    <location>
        <begin position="307"/>
        <end position="326"/>
    </location>
</feature>
<protein>
    <submittedName>
        <fullName evidence="9">Phage shock protein C (PspC) family protein</fullName>
    </submittedName>
</protein>
<feature type="transmembrane region" description="Helical" evidence="7">
    <location>
        <begin position="126"/>
        <end position="146"/>
    </location>
</feature>
<dbReference type="Proteomes" id="UP000315983">
    <property type="component" value="Unassembled WGS sequence"/>
</dbReference>
<comment type="caution">
    <text evidence="9">The sequence shown here is derived from an EMBL/GenBank/DDBJ whole genome shotgun (WGS) entry which is preliminary data.</text>
</comment>
<dbReference type="Pfam" id="PF04024">
    <property type="entry name" value="PspC"/>
    <property type="match status" value="1"/>
</dbReference>
<keyword evidence="3 7" id="KW-0812">Transmembrane</keyword>
<feature type="transmembrane region" description="Helical" evidence="7">
    <location>
        <begin position="338"/>
        <end position="357"/>
    </location>
</feature>
<dbReference type="PRINTS" id="PR01217">
    <property type="entry name" value="PRICHEXTENSN"/>
</dbReference>